<dbReference type="EMBL" id="MU277301">
    <property type="protein sequence ID" value="KAI0055260.1"/>
    <property type="molecule type" value="Genomic_DNA"/>
</dbReference>
<keyword evidence="2" id="KW-1185">Reference proteome</keyword>
<gene>
    <name evidence="1" type="ORF">BV25DRAFT_233653</name>
</gene>
<reference evidence="1" key="1">
    <citation type="submission" date="2021-03" db="EMBL/GenBank/DDBJ databases">
        <authorList>
            <consortium name="DOE Joint Genome Institute"/>
            <person name="Ahrendt S."/>
            <person name="Looney B.P."/>
            <person name="Miyauchi S."/>
            <person name="Morin E."/>
            <person name="Drula E."/>
            <person name="Courty P.E."/>
            <person name="Chicoki N."/>
            <person name="Fauchery L."/>
            <person name="Kohler A."/>
            <person name="Kuo A."/>
            <person name="Labutti K."/>
            <person name="Pangilinan J."/>
            <person name="Lipzen A."/>
            <person name="Riley R."/>
            <person name="Andreopoulos W."/>
            <person name="He G."/>
            <person name="Johnson J."/>
            <person name="Barry K.W."/>
            <person name="Grigoriev I.V."/>
            <person name="Nagy L."/>
            <person name="Hibbett D."/>
            <person name="Henrissat B."/>
            <person name="Matheny P.B."/>
            <person name="Labbe J."/>
            <person name="Martin F."/>
        </authorList>
    </citation>
    <scope>NUCLEOTIDE SEQUENCE</scope>
    <source>
        <strain evidence="1">HHB10654</strain>
    </source>
</reference>
<name>A0ACB8SH45_9AGAM</name>
<dbReference type="Proteomes" id="UP000814140">
    <property type="component" value="Unassembled WGS sequence"/>
</dbReference>
<comment type="caution">
    <text evidence="1">The sequence shown here is derived from an EMBL/GenBank/DDBJ whole genome shotgun (WGS) entry which is preliminary data.</text>
</comment>
<protein>
    <submittedName>
        <fullName evidence="1">Uncharacterized protein</fullName>
    </submittedName>
</protein>
<proteinExistence type="predicted"/>
<evidence type="ECO:0000313" key="2">
    <source>
        <dbReference type="Proteomes" id="UP000814140"/>
    </source>
</evidence>
<sequence>MFRSSVRCFSRPFFTPYAKAFRLSSCRGTPEHFDVSIPGCGGLSCESAPLVLVLKRRATSILSHLLVLPGQVQKISILVIRLWFRGCRMISDTREPRVVRVYHRMWKGVTSVSATPIKNPNLRNVMTASKARRKNLDKQATLEAITRGRVRSRWRTSIVQL</sequence>
<evidence type="ECO:0000313" key="1">
    <source>
        <dbReference type="EMBL" id="KAI0055260.1"/>
    </source>
</evidence>
<organism evidence="1 2">
    <name type="scientific">Artomyces pyxidatus</name>
    <dbReference type="NCBI Taxonomy" id="48021"/>
    <lineage>
        <taxon>Eukaryota</taxon>
        <taxon>Fungi</taxon>
        <taxon>Dikarya</taxon>
        <taxon>Basidiomycota</taxon>
        <taxon>Agaricomycotina</taxon>
        <taxon>Agaricomycetes</taxon>
        <taxon>Russulales</taxon>
        <taxon>Auriscalpiaceae</taxon>
        <taxon>Artomyces</taxon>
    </lineage>
</organism>
<reference evidence="1" key="2">
    <citation type="journal article" date="2022" name="New Phytol.">
        <title>Evolutionary transition to the ectomycorrhizal habit in the genomes of a hyperdiverse lineage of mushroom-forming fungi.</title>
        <authorList>
            <person name="Looney B."/>
            <person name="Miyauchi S."/>
            <person name="Morin E."/>
            <person name="Drula E."/>
            <person name="Courty P.E."/>
            <person name="Kohler A."/>
            <person name="Kuo A."/>
            <person name="LaButti K."/>
            <person name="Pangilinan J."/>
            <person name="Lipzen A."/>
            <person name="Riley R."/>
            <person name="Andreopoulos W."/>
            <person name="He G."/>
            <person name="Johnson J."/>
            <person name="Nolan M."/>
            <person name="Tritt A."/>
            <person name="Barry K.W."/>
            <person name="Grigoriev I.V."/>
            <person name="Nagy L.G."/>
            <person name="Hibbett D."/>
            <person name="Henrissat B."/>
            <person name="Matheny P.B."/>
            <person name="Labbe J."/>
            <person name="Martin F.M."/>
        </authorList>
    </citation>
    <scope>NUCLEOTIDE SEQUENCE</scope>
    <source>
        <strain evidence="1">HHB10654</strain>
    </source>
</reference>
<accession>A0ACB8SH45</accession>